<dbReference type="HOGENOM" id="CLU_3028163_0_0_6"/>
<evidence type="ECO:0000313" key="2">
    <source>
        <dbReference type="EMBL" id="AGH44515.1"/>
    </source>
</evidence>
<proteinExistence type="predicted"/>
<dbReference type="Proteomes" id="UP000011864">
    <property type="component" value="Chromosome"/>
</dbReference>
<gene>
    <name evidence="2" type="ORF">C427_2406</name>
</gene>
<evidence type="ECO:0000256" key="1">
    <source>
        <dbReference type="SAM" id="Phobius"/>
    </source>
</evidence>
<dbReference type="EMBL" id="CP003837">
    <property type="protein sequence ID" value="AGH44515.1"/>
    <property type="molecule type" value="Genomic_DNA"/>
</dbReference>
<keyword evidence="1" id="KW-0812">Transmembrane</keyword>
<feature type="transmembrane region" description="Helical" evidence="1">
    <location>
        <begin position="36"/>
        <end position="54"/>
    </location>
</feature>
<evidence type="ECO:0000313" key="3">
    <source>
        <dbReference type="Proteomes" id="UP000011864"/>
    </source>
</evidence>
<keyword evidence="1" id="KW-0472">Membrane</keyword>
<organism evidence="2 3">
    <name type="scientific">Paraglaciecola psychrophila 170</name>
    <dbReference type="NCBI Taxonomy" id="1129794"/>
    <lineage>
        <taxon>Bacteria</taxon>
        <taxon>Pseudomonadati</taxon>
        <taxon>Pseudomonadota</taxon>
        <taxon>Gammaproteobacteria</taxon>
        <taxon>Alteromonadales</taxon>
        <taxon>Alteromonadaceae</taxon>
        <taxon>Paraglaciecola</taxon>
    </lineage>
</organism>
<name>K6YVT6_9ALTE</name>
<dbReference type="AlphaFoldDB" id="K6YVT6"/>
<sequence length="55" mass="6138">MTLYILAAILYLIAGRGVYSLVITISITARLQKVKGLKVFTILVWPFVVLQMGIK</sequence>
<keyword evidence="1" id="KW-1133">Transmembrane helix</keyword>
<keyword evidence="3" id="KW-1185">Reference proteome</keyword>
<protein>
    <submittedName>
        <fullName evidence="2">Uncharacterized protein</fullName>
    </submittedName>
</protein>
<dbReference type="KEGG" id="gps:C427_2406"/>
<dbReference type="STRING" id="1129794.C427_2406"/>
<accession>K6YVT6</accession>
<dbReference type="PATRIC" id="fig|1129794.4.peg.2386"/>
<feature type="transmembrane region" description="Helical" evidence="1">
    <location>
        <begin position="6"/>
        <end position="29"/>
    </location>
</feature>
<dbReference type="RefSeq" id="WP_007636499.1">
    <property type="nucleotide sequence ID" value="NC_020514.1"/>
</dbReference>
<reference evidence="2 3" key="1">
    <citation type="journal article" date="2013" name="Genome Announc.">
        <title>Complete Genome Sequence of Glaciecola psychrophila Strain 170T.</title>
        <authorList>
            <person name="Yin J."/>
            <person name="Chen J."/>
            <person name="Liu G."/>
            <person name="Yu Y."/>
            <person name="Song L."/>
            <person name="Wang X."/>
            <person name="Qu X."/>
        </authorList>
    </citation>
    <scope>NUCLEOTIDE SEQUENCE [LARGE SCALE GENOMIC DNA]</scope>
    <source>
        <strain evidence="2 3">170</strain>
    </source>
</reference>